<dbReference type="EMBL" id="AECS01000018">
    <property type="protein sequence ID" value="EFQ04447.1"/>
    <property type="molecule type" value="Genomic_DNA"/>
</dbReference>
<keyword evidence="1" id="KW-0812">Transmembrane</keyword>
<keyword evidence="1" id="KW-1133">Transmembrane helix</keyword>
<evidence type="ECO:0000256" key="1">
    <source>
        <dbReference type="SAM" id="Phobius"/>
    </source>
</evidence>
<protein>
    <recommendedName>
        <fullName evidence="4">DUF304 domain-containing protein</fullName>
    </recommendedName>
</protein>
<dbReference type="AlphaFoldDB" id="E2ZB27"/>
<evidence type="ECO:0000313" key="2">
    <source>
        <dbReference type="EMBL" id="EFQ04447.1"/>
    </source>
</evidence>
<proteinExistence type="predicted"/>
<sequence>MKQYVFTAGSEKSEILTALTLPFCFGLNILLINLFLFYLPAHKTLPGQTVLYIFLTIFAVYTAWYLVKKIQRALLKTYTVELNDRIVTIRNNATVLLSGPIQSCQLHYSPQKRISCLKLTIRTDEQAITFIGRNKSFTTIKGTKSLNIFGTCTTADINTLCELGRDLQMLCKKDSPL</sequence>
<evidence type="ECO:0000313" key="3">
    <source>
        <dbReference type="Proteomes" id="UP000003195"/>
    </source>
</evidence>
<name>E2ZB27_9FIRM</name>
<reference evidence="2 3" key="1">
    <citation type="submission" date="2010-08" db="EMBL/GenBank/DDBJ databases">
        <authorList>
            <person name="Weinstock G."/>
            <person name="Sodergren E."/>
            <person name="Clifton S."/>
            <person name="Fulton L."/>
            <person name="Fulton B."/>
            <person name="Courtney L."/>
            <person name="Fronick C."/>
            <person name="Harrison M."/>
            <person name="Strong C."/>
            <person name="Farmer C."/>
            <person name="Delahaunty K."/>
            <person name="Markovic C."/>
            <person name="Hall O."/>
            <person name="Minx P."/>
            <person name="Tomlinson C."/>
            <person name="Mitreva M."/>
            <person name="Hou S."/>
            <person name="Chen J."/>
            <person name="Wollam A."/>
            <person name="Pepin K.H."/>
            <person name="Johnson M."/>
            <person name="Bhonagiri V."/>
            <person name="Zhang X."/>
            <person name="Suruliraj S."/>
            <person name="Warren W."/>
            <person name="Chinwalla A."/>
            <person name="Mardis E.R."/>
            <person name="Wilson R.K."/>
        </authorList>
    </citation>
    <scope>NUCLEOTIDE SEQUENCE [LARGE SCALE GENOMIC DNA]</scope>
    <source>
        <strain evidence="2 3">F0359</strain>
    </source>
</reference>
<comment type="caution">
    <text evidence="2">The sequence shown here is derived from an EMBL/GenBank/DDBJ whole genome shotgun (WGS) entry which is preliminary data.</text>
</comment>
<feature type="transmembrane region" description="Helical" evidence="1">
    <location>
        <begin position="50"/>
        <end position="67"/>
    </location>
</feature>
<organism evidence="2 3">
    <name type="scientific">Megasphaera micronuciformis F0359</name>
    <dbReference type="NCBI Taxonomy" id="706434"/>
    <lineage>
        <taxon>Bacteria</taxon>
        <taxon>Bacillati</taxon>
        <taxon>Bacillota</taxon>
        <taxon>Negativicutes</taxon>
        <taxon>Veillonellales</taxon>
        <taxon>Veillonellaceae</taxon>
        <taxon>Megasphaera</taxon>
    </lineage>
</organism>
<dbReference type="HOGENOM" id="CLU_127083_0_0_9"/>
<keyword evidence="3" id="KW-1185">Reference proteome</keyword>
<feature type="transmembrane region" description="Helical" evidence="1">
    <location>
        <begin position="15"/>
        <end position="38"/>
    </location>
</feature>
<dbReference type="eggNOG" id="ENOG5031BEE">
    <property type="taxonomic scope" value="Bacteria"/>
</dbReference>
<evidence type="ECO:0008006" key="4">
    <source>
        <dbReference type="Google" id="ProtNLM"/>
    </source>
</evidence>
<gene>
    <name evidence="2" type="ORF">HMPREF9429_00653</name>
</gene>
<keyword evidence="1" id="KW-0472">Membrane</keyword>
<dbReference type="Proteomes" id="UP000003195">
    <property type="component" value="Unassembled WGS sequence"/>
</dbReference>
<accession>E2ZB27</accession>